<keyword evidence="4 6" id="KW-1133">Transmembrane helix</keyword>
<evidence type="ECO:0000256" key="2">
    <source>
        <dbReference type="ARBA" id="ARBA00022448"/>
    </source>
</evidence>
<dbReference type="SUPFAM" id="SSF103473">
    <property type="entry name" value="MFS general substrate transporter"/>
    <property type="match status" value="1"/>
</dbReference>
<feature type="non-terminal residue" evidence="8">
    <location>
        <position position="78"/>
    </location>
</feature>
<evidence type="ECO:0000256" key="5">
    <source>
        <dbReference type="ARBA" id="ARBA00023136"/>
    </source>
</evidence>
<dbReference type="AlphaFoldDB" id="A0A0D8L4Z6"/>
<feature type="transmembrane region" description="Helical" evidence="6">
    <location>
        <begin position="6"/>
        <end position="28"/>
    </location>
</feature>
<evidence type="ECO:0000256" key="6">
    <source>
        <dbReference type="SAM" id="Phobius"/>
    </source>
</evidence>
<evidence type="ECO:0000313" key="8">
    <source>
        <dbReference type="EMBL" id="KJF75938.1"/>
    </source>
</evidence>
<proteinExistence type="predicted"/>
<feature type="domain" description="Major facilitator superfamily (MFS) profile" evidence="7">
    <location>
        <begin position="9"/>
        <end position="78"/>
    </location>
</feature>
<protein>
    <submittedName>
        <fullName evidence="8">Bicyclomycin/multidrug efflux system</fullName>
    </submittedName>
</protein>
<dbReference type="GO" id="GO:1990961">
    <property type="term" value="P:xenobiotic detoxification by transmembrane export across the plasma membrane"/>
    <property type="evidence" value="ECO:0007669"/>
    <property type="project" value="TreeGrafter"/>
</dbReference>
<reference evidence="8 9" key="1">
    <citation type="submission" date="2015-02" db="EMBL/GenBank/DDBJ databases">
        <title>Whole genome shotgun sequencing of cultured foodborne pathogen.</title>
        <authorList>
            <person name="Timme R."/>
            <person name="Allard M.W."/>
            <person name="Strain E."/>
            <person name="Evans P.S."/>
            <person name="Brown E."/>
        </authorList>
    </citation>
    <scope>NUCLEOTIDE SEQUENCE [LARGE SCALE GENOMIC DNA]</scope>
    <source>
        <strain evidence="8 9">GCSL-TSO-24</strain>
    </source>
</reference>
<dbReference type="InterPro" id="IPR020846">
    <property type="entry name" value="MFS_dom"/>
</dbReference>
<dbReference type="Proteomes" id="UP000032582">
    <property type="component" value="Unassembled WGS sequence"/>
</dbReference>
<name>A0A0D8L4Z6_MORMO</name>
<dbReference type="GO" id="GO:0005886">
    <property type="term" value="C:plasma membrane"/>
    <property type="evidence" value="ECO:0007669"/>
    <property type="project" value="TreeGrafter"/>
</dbReference>
<organism evidence="8 9">
    <name type="scientific">Morganella morganii</name>
    <name type="common">Proteus morganii</name>
    <dbReference type="NCBI Taxonomy" id="582"/>
    <lineage>
        <taxon>Bacteria</taxon>
        <taxon>Pseudomonadati</taxon>
        <taxon>Pseudomonadota</taxon>
        <taxon>Gammaproteobacteria</taxon>
        <taxon>Enterobacterales</taxon>
        <taxon>Morganellaceae</taxon>
        <taxon>Morganella</taxon>
    </lineage>
</organism>
<evidence type="ECO:0000256" key="1">
    <source>
        <dbReference type="ARBA" id="ARBA00004141"/>
    </source>
</evidence>
<dbReference type="InterPro" id="IPR036259">
    <property type="entry name" value="MFS_trans_sf"/>
</dbReference>
<evidence type="ECO:0000259" key="7">
    <source>
        <dbReference type="PROSITE" id="PS50850"/>
    </source>
</evidence>
<dbReference type="Gene3D" id="1.20.1720.10">
    <property type="entry name" value="Multidrug resistance protein D"/>
    <property type="match status" value="1"/>
</dbReference>
<comment type="caution">
    <text evidence="8">The sequence shown here is derived from an EMBL/GenBank/DDBJ whole genome shotgun (WGS) entry which is preliminary data.</text>
</comment>
<evidence type="ECO:0000256" key="4">
    <source>
        <dbReference type="ARBA" id="ARBA00022989"/>
    </source>
</evidence>
<dbReference type="GO" id="GO:0015385">
    <property type="term" value="F:sodium:proton antiporter activity"/>
    <property type="evidence" value="ECO:0007669"/>
    <property type="project" value="TreeGrafter"/>
</dbReference>
<keyword evidence="2" id="KW-0813">Transport</keyword>
<dbReference type="InterPro" id="IPR011701">
    <property type="entry name" value="MFS"/>
</dbReference>
<gene>
    <name evidence="8" type="ORF">UA45_21135</name>
</gene>
<accession>A0A0D8L4Z6</accession>
<comment type="subcellular location">
    <subcellularLocation>
        <location evidence="1">Membrane</location>
        <topology evidence="1">Multi-pass membrane protein</topology>
    </subcellularLocation>
</comment>
<keyword evidence="5 6" id="KW-0472">Membrane</keyword>
<dbReference type="Pfam" id="PF07690">
    <property type="entry name" value="MFS_1"/>
    <property type="match status" value="1"/>
</dbReference>
<dbReference type="EMBL" id="JZSH01000467">
    <property type="protein sequence ID" value="KJF75938.1"/>
    <property type="molecule type" value="Genomic_DNA"/>
</dbReference>
<dbReference type="PANTHER" id="PTHR23502">
    <property type="entry name" value="MAJOR FACILITATOR SUPERFAMILY"/>
    <property type="match status" value="1"/>
</dbReference>
<evidence type="ECO:0000313" key="9">
    <source>
        <dbReference type="Proteomes" id="UP000032582"/>
    </source>
</evidence>
<dbReference type="PROSITE" id="PS50850">
    <property type="entry name" value="MFS"/>
    <property type="match status" value="1"/>
</dbReference>
<evidence type="ECO:0000256" key="3">
    <source>
        <dbReference type="ARBA" id="ARBA00022692"/>
    </source>
</evidence>
<dbReference type="PANTHER" id="PTHR23502:SF132">
    <property type="entry name" value="POLYAMINE TRANSPORTER 2-RELATED"/>
    <property type="match status" value="1"/>
</dbReference>
<keyword evidence="3 6" id="KW-0812">Transmembrane</keyword>
<sequence>MQRSAYFGLIFILGLLSMLMPLAIDMYLPSMPTIARDFGVTEGDVQMTLNSYLIGFAAGQLVYGPMADALGRKPVILG</sequence>